<accession>X1E9W4</accession>
<gene>
    <name evidence="1" type="ORF">S01H4_60127</name>
</gene>
<sequence>MVELEKIKLCAKNIVNAINIQRKGENILVKGGTYS</sequence>
<protein>
    <submittedName>
        <fullName evidence="1">Uncharacterized protein</fullName>
    </submittedName>
</protein>
<proteinExistence type="predicted"/>
<evidence type="ECO:0000313" key="1">
    <source>
        <dbReference type="EMBL" id="GAH13944.1"/>
    </source>
</evidence>
<feature type="non-terminal residue" evidence="1">
    <location>
        <position position="35"/>
    </location>
</feature>
<name>X1E9W4_9ZZZZ</name>
<reference evidence="1" key="1">
    <citation type="journal article" date="2014" name="Front. Microbiol.">
        <title>High frequency of phylogenetically diverse reductive dehalogenase-homologous genes in deep subseafloor sedimentary metagenomes.</title>
        <authorList>
            <person name="Kawai M."/>
            <person name="Futagami T."/>
            <person name="Toyoda A."/>
            <person name="Takaki Y."/>
            <person name="Nishi S."/>
            <person name="Hori S."/>
            <person name="Arai W."/>
            <person name="Tsubouchi T."/>
            <person name="Morono Y."/>
            <person name="Uchiyama I."/>
            <person name="Ito T."/>
            <person name="Fujiyama A."/>
            <person name="Inagaki F."/>
            <person name="Takami H."/>
        </authorList>
    </citation>
    <scope>NUCLEOTIDE SEQUENCE</scope>
    <source>
        <strain evidence="1">Expedition CK06-06</strain>
    </source>
</reference>
<organism evidence="1">
    <name type="scientific">marine sediment metagenome</name>
    <dbReference type="NCBI Taxonomy" id="412755"/>
    <lineage>
        <taxon>unclassified sequences</taxon>
        <taxon>metagenomes</taxon>
        <taxon>ecological metagenomes</taxon>
    </lineage>
</organism>
<dbReference type="EMBL" id="BART01035385">
    <property type="protein sequence ID" value="GAH13944.1"/>
    <property type="molecule type" value="Genomic_DNA"/>
</dbReference>
<comment type="caution">
    <text evidence="1">The sequence shown here is derived from an EMBL/GenBank/DDBJ whole genome shotgun (WGS) entry which is preliminary data.</text>
</comment>
<dbReference type="AlphaFoldDB" id="X1E9W4"/>